<reference evidence="2 3" key="2">
    <citation type="journal article" date="2016" name="Environ. Microbiol.">
        <title>The revisited genome of Pseudomonas putida KT2440 enlightens its value as a robust metabolic chassis.</title>
        <authorList>
            <person name="Belda E."/>
            <person name="van Heck R.G."/>
            <person name="Lopez-Sanchez M.J."/>
            <person name="Cruveiller S."/>
            <person name="Barbe V."/>
            <person name="Fraser C."/>
            <person name="Klenk H.P."/>
            <person name="Petersen J."/>
            <person name="Morgat A."/>
            <person name="Nikel P.I."/>
            <person name="Vallenet D."/>
            <person name="Rouy Z."/>
            <person name="Sekowska A."/>
            <person name="Martins Dos Santos V.A."/>
            <person name="de Lorenzo V."/>
            <person name="Danchin A."/>
            <person name="Medigue C."/>
        </authorList>
    </citation>
    <scope>NUCLEOTIDE SEQUENCE [LARGE SCALE GENOMIC DNA]</scope>
    <source>
        <strain evidence="3">ATCC 47054 / DSM 6125 / CFBP 8728 / NCIMB 11950 / KT2440</strain>
    </source>
</reference>
<dbReference type="PaxDb" id="160488-PP_1557"/>
<gene>
    <name evidence="2" type="ordered locus">PP_1557</name>
</gene>
<feature type="region of interest" description="Disordered" evidence="1">
    <location>
        <begin position="84"/>
        <end position="113"/>
    </location>
</feature>
<sequence length="113" mass="11879">MSPVPGAGMRKSHGPSFKKAVIELDVCPLCRGRAVTQGLFHELPCDHCNASGWVVAATGEALALDELVTQLSLKLQAATRQIEQLKNPQASGPEATYQGSNRRGAGGTNHTGD</sequence>
<dbReference type="AlphaFoldDB" id="Q88ML4"/>
<dbReference type="HOGENOM" id="CLU_176290_0_0_6"/>
<proteinExistence type="predicted"/>
<evidence type="ECO:0000313" key="3">
    <source>
        <dbReference type="Proteomes" id="UP000000556"/>
    </source>
</evidence>
<dbReference type="STRING" id="160488.PP_1557"/>
<dbReference type="Proteomes" id="UP000000556">
    <property type="component" value="Chromosome"/>
</dbReference>
<dbReference type="eggNOG" id="ENOG502ZJHW">
    <property type="taxonomic scope" value="Bacteria"/>
</dbReference>
<feature type="compositionally biased region" description="Gly residues" evidence="1">
    <location>
        <begin position="104"/>
        <end position="113"/>
    </location>
</feature>
<accession>Q88ML4</accession>
<dbReference type="OrthoDB" id="7031870at2"/>
<keyword evidence="3" id="KW-1185">Reference proteome</keyword>
<protein>
    <recommendedName>
        <fullName evidence="4">Prophage PssSM-03</fullName>
    </recommendedName>
</protein>
<evidence type="ECO:0000313" key="2">
    <source>
        <dbReference type="EMBL" id="AAN67178.1"/>
    </source>
</evidence>
<evidence type="ECO:0000256" key="1">
    <source>
        <dbReference type="SAM" id="MobiDB-lite"/>
    </source>
</evidence>
<dbReference type="BioCyc" id="PPUT160488:G1G01-1651-MONOMER"/>
<reference evidence="2 3" key="1">
    <citation type="journal article" date="2002" name="Environ. Microbiol.">
        <title>Complete genome sequence and comparative analysis of the metabolically versatile Pseudomonas putida KT2440.</title>
        <authorList>
            <person name="Nelson K.E."/>
            <person name="Weinel C."/>
            <person name="Paulsen I.T."/>
            <person name="Dodson R.J."/>
            <person name="Hilbert H."/>
            <person name="Martins dos Santos V.A."/>
            <person name="Fouts D.E."/>
            <person name="Gill S.R."/>
            <person name="Pop M."/>
            <person name="Holmes M."/>
            <person name="Brinkac L."/>
            <person name="Beanan M."/>
            <person name="DeBoy R.T."/>
            <person name="Daugherty S."/>
            <person name="Kolonay J."/>
            <person name="Madupu R."/>
            <person name="Nelson W."/>
            <person name="White O."/>
            <person name="Peterson J."/>
            <person name="Khouri H."/>
            <person name="Hance I."/>
            <person name="Chris Lee P."/>
            <person name="Holtzapple E."/>
            <person name="Scanlan D."/>
            <person name="Tran K."/>
            <person name="Moazzez A."/>
            <person name="Utterback T."/>
            <person name="Rizzo M."/>
            <person name="Lee K."/>
            <person name="Kosack D."/>
            <person name="Moestl D."/>
            <person name="Wedler H."/>
            <person name="Lauber J."/>
            <person name="Stjepandic D."/>
            <person name="Hoheisel J."/>
            <person name="Straetz M."/>
            <person name="Heim S."/>
            <person name="Kiewitz C."/>
            <person name="Eisen J.A."/>
            <person name="Timmis K.N."/>
            <person name="Dusterhoft A."/>
            <person name="Tummler B."/>
            <person name="Fraser C.M."/>
        </authorList>
    </citation>
    <scope>NUCLEOTIDE SEQUENCE [LARGE SCALE GENOMIC DNA]</scope>
    <source>
        <strain evidence="3">ATCC 47054 / DSM 6125 / CFBP 8728 / NCIMB 11950 / KT2440</strain>
    </source>
</reference>
<dbReference type="KEGG" id="ppu:PP_1557"/>
<evidence type="ECO:0008006" key="4">
    <source>
        <dbReference type="Google" id="ProtNLM"/>
    </source>
</evidence>
<organism evidence="2 3">
    <name type="scientific">Pseudomonas putida (strain ATCC 47054 / DSM 6125 / CFBP 8728 / NCIMB 11950 / KT2440)</name>
    <dbReference type="NCBI Taxonomy" id="160488"/>
    <lineage>
        <taxon>Bacteria</taxon>
        <taxon>Pseudomonadati</taxon>
        <taxon>Pseudomonadota</taxon>
        <taxon>Gammaproteobacteria</taxon>
        <taxon>Pseudomonadales</taxon>
        <taxon>Pseudomonadaceae</taxon>
        <taxon>Pseudomonas</taxon>
    </lineage>
</organism>
<dbReference type="EMBL" id="AE015451">
    <property type="protein sequence ID" value="AAN67178.1"/>
    <property type="molecule type" value="Genomic_DNA"/>
</dbReference>
<name>Q88ML4_PSEPK</name>
<dbReference type="PATRIC" id="fig|160488.4.peg.1647"/>